<protein>
    <submittedName>
        <fullName evidence="4">DNA-binding transcriptional regulator, MarR family</fullName>
    </submittedName>
</protein>
<organism evidence="4 5">
    <name type="scientific">Alicyclobacillus macrosporangiidus</name>
    <dbReference type="NCBI Taxonomy" id="392015"/>
    <lineage>
        <taxon>Bacteria</taxon>
        <taxon>Bacillati</taxon>
        <taxon>Bacillota</taxon>
        <taxon>Bacilli</taxon>
        <taxon>Bacillales</taxon>
        <taxon>Alicyclobacillaceae</taxon>
        <taxon>Alicyclobacillus</taxon>
    </lineage>
</organism>
<proteinExistence type="predicted"/>
<dbReference type="GO" id="GO:0003700">
    <property type="term" value="F:DNA-binding transcription factor activity"/>
    <property type="evidence" value="ECO:0007669"/>
    <property type="project" value="InterPro"/>
</dbReference>
<evidence type="ECO:0000256" key="1">
    <source>
        <dbReference type="ARBA" id="ARBA00023125"/>
    </source>
</evidence>
<gene>
    <name evidence="4" type="ORF">SAMN05421543_104186</name>
</gene>
<keyword evidence="2" id="KW-1133">Transmembrane helix</keyword>
<evidence type="ECO:0000313" key="4">
    <source>
        <dbReference type="EMBL" id="SFU59888.1"/>
    </source>
</evidence>
<dbReference type="PROSITE" id="PS50995">
    <property type="entry name" value="HTH_MARR_2"/>
    <property type="match status" value="1"/>
</dbReference>
<dbReference type="SUPFAM" id="SSF46785">
    <property type="entry name" value="Winged helix' DNA-binding domain"/>
    <property type="match status" value="1"/>
</dbReference>
<dbReference type="Gene3D" id="1.10.10.10">
    <property type="entry name" value="Winged helix-like DNA-binding domain superfamily/Winged helix DNA-binding domain"/>
    <property type="match status" value="1"/>
</dbReference>
<dbReference type="GO" id="GO:0006950">
    <property type="term" value="P:response to stress"/>
    <property type="evidence" value="ECO:0007669"/>
    <property type="project" value="TreeGrafter"/>
</dbReference>
<feature type="domain" description="HTH marR-type" evidence="3">
    <location>
        <begin position="32"/>
        <end position="166"/>
    </location>
</feature>
<keyword evidence="5" id="KW-1185">Reference proteome</keyword>
<dbReference type="Proteomes" id="UP000183508">
    <property type="component" value="Unassembled WGS sequence"/>
</dbReference>
<dbReference type="PRINTS" id="PR00598">
    <property type="entry name" value="HTHMARR"/>
</dbReference>
<name>A0A1I7HGM9_9BACL</name>
<dbReference type="AlphaFoldDB" id="A0A1I7HGM9"/>
<accession>A0A1I7HGM9</accession>
<dbReference type="SMART" id="SM00347">
    <property type="entry name" value="HTH_MARR"/>
    <property type="match status" value="1"/>
</dbReference>
<dbReference type="EMBL" id="FPBV01000004">
    <property type="protein sequence ID" value="SFU59888.1"/>
    <property type="molecule type" value="Genomic_DNA"/>
</dbReference>
<reference evidence="5" key="1">
    <citation type="submission" date="2016-10" db="EMBL/GenBank/DDBJ databases">
        <authorList>
            <person name="Varghese N."/>
        </authorList>
    </citation>
    <scope>NUCLEOTIDE SEQUENCE [LARGE SCALE GENOMIC DNA]</scope>
    <source>
        <strain evidence="5">DSM 17980</strain>
    </source>
</reference>
<keyword evidence="1 4" id="KW-0238">DNA-binding</keyword>
<dbReference type="PANTHER" id="PTHR33164">
    <property type="entry name" value="TRANSCRIPTIONAL REGULATOR, MARR FAMILY"/>
    <property type="match status" value="1"/>
</dbReference>
<dbReference type="GO" id="GO:0003677">
    <property type="term" value="F:DNA binding"/>
    <property type="evidence" value="ECO:0007669"/>
    <property type="project" value="UniProtKB-KW"/>
</dbReference>
<sequence>MHSGIPGRLIFSLTLCVLIVSILIMKHQQIYTNCLAFQLTQARKKVFAWYANYLKPLGLTPSYVYVLGVLRDKEYASPSEISHLLELERPTVTTLLSRMERNGWINRVLNPNNRRETLVSLTDAGKEACDKAYPLLIEADKTLNTVLNGEFAQLKERVETLNRILQEAAK</sequence>
<dbReference type="InterPro" id="IPR036390">
    <property type="entry name" value="WH_DNA-bd_sf"/>
</dbReference>
<dbReference type="InterPro" id="IPR000835">
    <property type="entry name" value="HTH_MarR-typ"/>
</dbReference>
<dbReference type="InterPro" id="IPR039422">
    <property type="entry name" value="MarR/SlyA-like"/>
</dbReference>
<dbReference type="STRING" id="392015.SAMN05421543_104186"/>
<dbReference type="Pfam" id="PF01047">
    <property type="entry name" value="MarR"/>
    <property type="match status" value="1"/>
</dbReference>
<dbReference type="PANTHER" id="PTHR33164:SF43">
    <property type="entry name" value="HTH-TYPE TRANSCRIPTIONAL REPRESSOR YETL"/>
    <property type="match status" value="1"/>
</dbReference>
<keyword evidence="2" id="KW-0812">Transmembrane</keyword>
<feature type="transmembrane region" description="Helical" evidence="2">
    <location>
        <begin position="6"/>
        <end position="25"/>
    </location>
</feature>
<evidence type="ECO:0000313" key="5">
    <source>
        <dbReference type="Proteomes" id="UP000183508"/>
    </source>
</evidence>
<evidence type="ECO:0000259" key="3">
    <source>
        <dbReference type="PROSITE" id="PS50995"/>
    </source>
</evidence>
<dbReference type="InterPro" id="IPR036388">
    <property type="entry name" value="WH-like_DNA-bd_sf"/>
</dbReference>
<keyword evidence="2" id="KW-0472">Membrane</keyword>
<evidence type="ECO:0000256" key="2">
    <source>
        <dbReference type="SAM" id="Phobius"/>
    </source>
</evidence>